<dbReference type="EMBL" id="UGPL01000006">
    <property type="protein sequence ID" value="STY67514.1"/>
    <property type="molecule type" value="Genomic_DNA"/>
</dbReference>
<feature type="domain" description="Putative zinc-finger" evidence="1">
    <location>
        <begin position="4"/>
        <end position="38"/>
    </location>
</feature>
<proteinExistence type="predicted"/>
<protein>
    <recommendedName>
        <fullName evidence="1">Putative zinc-finger domain-containing protein</fullName>
    </recommendedName>
</protein>
<sequence>MLKCKQITELVSLSQEQKLTLKQRVNVQVHLMLCSRCRAFSQNCKTVDKLTKEFNS</sequence>
<evidence type="ECO:0000259" key="1">
    <source>
        <dbReference type="Pfam" id="PF13490"/>
    </source>
</evidence>
<gene>
    <name evidence="2" type="ORF">NCTC9380_02874</name>
</gene>
<dbReference type="Pfam" id="PF13490">
    <property type="entry name" value="zf-HC2"/>
    <property type="match status" value="1"/>
</dbReference>
<reference evidence="2 3" key="1">
    <citation type="submission" date="2018-06" db="EMBL/GenBank/DDBJ databases">
        <authorList>
            <consortium name="Pathogen Informatics"/>
            <person name="Doyle S."/>
        </authorList>
    </citation>
    <scope>NUCLEOTIDE SEQUENCE [LARGE SCALE GENOMIC DNA]</scope>
    <source>
        <strain evidence="2 3">NCTC9380</strain>
    </source>
</reference>
<evidence type="ECO:0000313" key="2">
    <source>
        <dbReference type="EMBL" id="STY67514.1"/>
    </source>
</evidence>
<evidence type="ECO:0000313" key="3">
    <source>
        <dbReference type="Proteomes" id="UP000254031"/>
    </source>
</evidence>
<dbReference type="InterPro" id="IPR027383">
    <property type="entry name" value="Znf_put"/>
</dbReference>
<dbReference type="Proteomes" id="UP000254031">
    <property type="component" value="Unassembled WGS sequence"/>
</dbReference>
<name>A0A378NGE7_MANHA</name>
<accession>A0A378NGE7</accession>
<dbReference type="RefSeq" id="WP_006252415.1">
    <property type="nucleotide sequence ID" value="NZ_CP017484.1"/>
</dbReference>
<organism evidence="2 3">
    <name type="scientific">Mannheimia haemolytica</name>
    <name type="common">Pasteurella haemolytica</name>
    <dbReference type="NCBI Taxonomy" id="75985"/>
    <lineage>
        <taxon>Bacteria</taxon>
        <taxon>Pseudomonadati</taxon>
        <taxon>Pseudomonadota</taxon>
        <taxon>Gammaproteobacteria</taxon>
        <taxon>Pasteurellales</taxon>
        <taxon>Pasteurellaceae</taxon>
        <taxon>Mannheimia</taxon>
    </lineage>
</organism>
<dbReference type="AlphaFoldDB" id="A0A378NGE7"/>